<comment type="similarity">
    <text evidence="18">Belongs to the NnrE/AIBP family.</text>
</comment>
<feature type="binding site" evidence="18">
    <location>
        <begin position="56"/>
        <end position="60"/>
    </location>
    <ligand>
        <name>(6S)-NADPHX</name>
        <dbReference type="ChEBI" id="CHEBI:64076"/>
    </ligand>
</feature>
<feature type="binding site" evidence="18">
    <location>
        <position position="116"/>
    </location>
    <ligand>
        <name>K(+)</name>
        <dbReference type="ChEBI" id="CHEBI:29103"/>
    </ligand>
</feature>
<comment type="caution">
    <text evidence="17">Lacks conserved residue(s) required for the propagation of feature annotation.</text>
</comment>
<evidence type="ECO:0000256" key="11">
    <source>
        <dbReference type="ARBA" id="ARBA00023235"/>
    </source>
</evidence>
<comment type="caution">
    <text evidence="22">The sequence shown here is derived from an EMBL/GenBank/DDBJ whole genome shotgun (WGS) entry which is preliminary data.</text>
</comment>
<comment type="catalytic activity">
    <reaction evidence="1 18 19">
        <text>(6R)-NADHX = (6S)-NADHX</text>
        <dbReference type="Rhea" id="RHEA:32215"/>
        <dbReference type="ChEBI" id="CHEBI:64074"/>
        <dbReference type="ChEBI" id="CHEBI:64075"/>
        <dbReference type="EC" id="5.1.99.6"/>
    </reaction>
</comment>
<dbReference type="EMBL" id="JANCLT010000004">
    <property type="protein sequence ID" value="MCP8968627.1"/>
    <property type="molecule type" value="Genomic_DNA"/>
</dbReference>
<evidence type="ECO:0000256" key="17">
    <source>
        <dbReference type="HAMAP-Rule" id="MF_01965"/>
    </source>
</evidence>
<comment type="similarity">
    <text evidence="4 19">In the C-terminal section; belongs to the NnrD/CARKD family.</text>
</comment>
<feature type="binding site" evidence="18">
    <location>
        <position position="152"/>
    </location>
    <ligand>
        <name>K(+)</name>
        <dbReference type="ChEBI" id="CHEBI:29103"/>
    </ligand>
</feature>
<evidence type="ECO:0000256" key="2">
    <source>
        <dbReference type="ARBA" id="ARBA00000909"/>
    </source>
</evidence>
<dbReference type="PIRSF" id="PIRSF017184">
    <property type="entry name" value="Nnr"/>
    <property type="match status" value="1"/>
</dbReference>
<comment type="catalytic activity">
    <reaction evidence="2 18 19">
        <text>(6R)-NADPHX = (6S)-NADPHX</text>
        <dbReference type="Rhea" id="RHEA:32227"/>
        <dbReference type="ChEBI" id="CHEBI:64076"/>
        <dbReference type="ChEBI" id="CHEBI:64077"/>
        <dbReference type="EC" id="5.1.99.6"/>
    </reaction>
</comment>
<keyword evidence="5 18" id="KW-0479">Metal-binding</keyword>
<dbReference type="PROSITE" id="PS51385">
    <property type="entry name" value="YJEF_N"/>
    <property type="match status" value="1"/>
</dbReference>
<evidence type="ECO:0000256" key="18">
    <source>
        <dbReference type="HAMAP-Rule" id="MF_01966"/>
    </source>
</evidence>
<dbReference type="SUPFAM" id="SSF53613">
    <property type="entry name" value="Ribokinase-like"/>
    <property type="match status" value="1"/>
</dbReference>
<reference evidence="22" key="1">
    <citation type="submission" date="2022-07" db="EMBL/GenBank/DDBJ databases">
        <authorList>
            <person name="Li W.-J."/>
            <person name="Deng Q.-Q."/>
        </authorList>
    </citation>
    <scope>NUCLEOTIDE SEQUENCE</scope>
    <source>
        <strain evidence="22">SYSU M60031</strain>
    </source>
</reference>
<dbReference type="InterPro" id="IPR029056">
    <property type="entry name" value="Ribokinase-like"/>
</dbReference>
<feature type="domain" description="YjeF C-terminal" evidence="20">
    <location>
        <begin position="209"/>
        <end position="477"/>
    </location>
</feature>
<feature type="domain" description="YjeF N-terminal" evidence="21">
    <location>
        <begin position="9"/>
        <end position="205"/>
    </location>
</feature>
<dbReference type="GO" id="GO:0005524">
    <property type="term" value="F:ATP binding"/>
    <property type="evidence" value="ECO:0007669"/>
    <property type="project" value="UniProtKB-UniRule"/>
</dbReference>
<dbReference type="PROSITE" id="PS51383">
    <property type="entry name" value="YJEF_C_3"/>
    <property type="match status" value="1"/>
</dbReference>
<dbReference type="InterPro" id="IPR036652">
    <property type="entry name" value="YjeF_N_dom_sf"/>
</dbReference>
<feature type="binding site" evidence="18">
    <location>
        <begin position="120"/>
        <end position="126"/>
    </location>
    <ligand>
        <name>(6S)-NADPHX</name>
        <dbReference type="ChEBI" id="CHEBI:64076"/>
    </ligand>
</feature>
<dbReference type="Gene3D" id="3.40.50.10260">
    <property type="entry name" value="YjeF N-terminal domain"/>
    <property type="match status" value="1"/>
</dbReference>
<keyword evidence="13" id="KW-0511">Multifunctional enzyme</keyword>
<evidence type="ECO:0000256" key="3">
    <source>
        <dbReference type="ARBA" id="ARBA00006001"/>
    </source>
</evidence>
<keyword evidence="7 17" id="KW-0067">ATP-binding</keyword>
<comment type="catalytic activity">
    <reaction evidence="16 17 19">
        <text>(6S)-NADPHX + ADP = AMP + phosphate + NADPH + H(+)</text>
        <dbReference type="Rhea" id="RHEA:32235"/>
        <dbReference type="ChEBI" id="CHEBI:15378"/>
        <dbReference type="ChEBI" id="CHEBI:43474"/>
        <dbReference type="ChEBI" id="CHEBI:57783"/>
        <dbReference type="ChEBI" id="CHEBI:64076"/>
        <dbReference type="ChEBI" id="CHEBI:456215"/>
        <dbReference type="ChEBI" id="CHEBI:456216"/>
        <dbReference type="EC" id="4.2.1.136"/>
    </reaction>
</comment>
<feature type="binding site" evidence="17">
    <location>
        <position position="417"/>
    </location>
    <ligand>
        <name>AMP</name>
        <dbReference type="ChEBI" id="CHEBI:456215"/>
    </ligand>
</feature>
<organism evidence="22 23">
    <name type="scientific">Ectobacillus ponti</name>
    <dbReference type="NCBI Taxonomy" id="2961894"/>
    <lineage>
        <taxon>Bacteria</taxon>
        <taxon>Bacillati</taxon>
        <taxon>Bacillota</taxon>
        <taxon>Bacilli</taxon>
        <taxon>Bacillales</taxon>
        <taxon>Bacillaceae</taxon>
        <taxon>Ectobacillus</taxon>
    </lineage>
</organism>
<comment type="cofactor">
    <cofactor evidence="18 19">
        <name>K(+)</name>
        <dbReference type="ChEBI" id="CHEBI:29103"/>
    </cofactor>
    <text evidence="18 19">Binds 1 potassium ion per subunit.</text>
</comment>
<evidence type="ECO:0000256" key="13">
    <source>
        <dbReference type="ARBA" id="ARBA00023268"/>
    </source>
</evidence>
<keyword evidence="11 18" id="KW-0413">Isomerase</keyword>
<comment type="catalytic activity">
    <reaction evidence="15 17 19">
        <text>(6S)-NADHX + ADP = AMP + phosphate + NADH + H(+)</text>
        <dbReference type="Rhea" id="RHEA:32223"/>
        <dbReference type="ChEBI" id="CHEBI:15378"/>
        <dbReference type="ChEBI" id="CHEBI:43474"/>
        <dbReference type="ChEBI" id="CHEBI:57945"/>
        <dbReference type="ChEBI" id="CHEBI:64074"/>
        <dbReference type="ChEBI" id="CHEBI:456215"/>
        <dbReference type="ChEBI" id="CHEBI:456216"/>
        <dbReference type="EC" id="4.2.1.136"/>
    </reaction>
</comment>
<dbReference type="Gene3D" id="3.40.1190.20">
    <property type="match status" value="1"/>
</dbReference>
<evidence type="ECO:0000256" key="1">
    <source>
        <dbReference type="ARBA" id="ARBA00000013"/>
    </source>
</evidence>
<gene>
    <name evidence="17" type="primary">nnrD</name>
    <name evidence="18" type="synonym">nnrE</name>
    <name evidence="22" type="ORF">NK662_08765</name>
</gene>
<dbReference type="RefSeq" id="WP_254758551.1">
    <property type="nucleotide sequence ID" value="NZ_JANCLT010000004.1"/>
</dbReference>
<name>A0AA41X4K4_9BACI</name>
<comment type="function">
    <text evidence="17">Catalyzes the dehydration of the S-form of NAD(P)HX at the expense of ADP, which is converted to AMP. Together with NAD(P)HX epimerase, which catalyzes the epimerization of the S- and R-forms, the enzyme allows the repair of both epimers of NAD(P)HX, a damaged form of NAD(P)H that is a result of enzymatic or heat-dependent hydration.</text>
</comment>
<keyword evidence="9 18" id="KW-0630">Potassium</keyword>
<dbReference type="InterPro" id="IPR030677">
    <property type="entry name" value="Nnr"/>
</dbReference>
<keyword evidence="6 17" id="KW-0547">Nucleotide-binding</keyword>
<dbReference type="SUPFAM" id="SSF64153">
    <property type="entry name" value="YjeF N-terminal domain-like"/>
    <property type="match status" value="1"/>
</dbReference>
<comment type="similarity">
    <text evidence="3 19">In the N-terminal section; belongs to the NnrE/AIBP family.</text>
</comment>
<proteinExistence type="inferred from homology"/>
<keyword evidence="12 17" id="KW-0456">Lyase</keyword>
<evidence type="ECO:0000256" key="8">
    <source>
        <dbReference type="ARBA" id="ARBA00022857"/>
    </source>
</evidence>
<dbReference type="Pfam" id="PF03853">
    <property type="entry name" value="YjeF_N"/>
    <property type="match status" value="1"/>
</dbReference>
<dbReference type="PANTHER" id="PTHR12592:SF0">
    <property type="entry name" value="ATP-DEPENDENT (S)-NAD(P)H-HYDRATE DEHYDRATASE"/>
    <property type="match status" value="1"/>
</dbReference>
<feature type="binding site" evidence="17">
    <location>
        <position position="351"/>
    </location>
    <ligand>
        <name>(6S)-NADPHX</name>
        <dbReference type="ChEBI" id="CHEBI:64076"/>
    </ligand>
</feature>
<dbReference type="InterPro" id="IPR004443">
    <property type="entry name" value="YjeF_N_dom"/>
</dbReference>
<evidence type="ECO:0000256" key="14">
    <source>
        <dbReference type="ARBA" id="ARBA00025153"/>
    </source>
</evidence>
<evidence type="ECO:0000256" key="9">
    <source>
        <dbReference type="ARBA" id="ARBA00022958"/>
    </source>
</evidence>
<feature type="binding site" evidence="17">
    <location>
        <position position="418"/>
    </location>
    <ligand>
        <name>(6S)-NADPHX</name>
        <dbReference type="ChEBI" id="CHEBI:64076"/>
    </ligand>
</feature>
<evidence type="ECO:0000256" key="19">
    <source>
        <dbReference type="PIRNR" id="PIRNR017184"/>
    </source>
</evidence>
<evidence type="ECO:0000313" key="23">
    <source>
        <dbReference type="Proteomes" id="UP001156102"/>
    </source>
</evidence>
<feature type="binding site" evidence="17">
    <location>
        <position position="306"/>
    </location>
    <ligand>
        <name>(6S)-NADPHX</name>
        <dbReference type="ChEBI" id="CHEBI:64076"/>
    </ligand>
</feature>
<dbReference type="InterPro" id="IPR000631">
    <property type="entry name" value="CARKD"/>
</dbReference>
<dbReference type="Pfam" id="PF01256">
    <property type="entry name" value="Carb_kinase"/>
    <property type="match status" value="1"/>
</dbReference>
<evidence type="ECO:0000259" key="20">
    <source>
        <dbReference type="PROSITE" id="PS51383"/>
    </source>
</evidence>
<dbReference type="GO" id="GO:0046496">
    <property type="term" value="P:nicotinamide nucleotide metabolic process"/>
    <property type="evidence" value="ECO:0007669"/>
    <property type="project" value="UniProtKB-UniRule"/>
</dbReference>
<keyword evidence="10 17" id="KW-0520">NAD</keyword>
<keyword evidence="8 17" id="KW-0521">NADP</keyword>
<comment type="subunit">
    <text evidence="17">Homotetramer.</text>
</comment>
<evidence type="ECO:0000256" key="5">
    <source>
        <dbReference type="ARBA" id="ARBA00022723"/>
    </source>
</evidence>
<accession>A0AA41X4K4</accession>
<dbReference type="HAMAP" id="MF_01966">
    <property type="entry name" value="NADHX_epimerase"/>
    <property type="match status" value="1"/>
</dbReference>
<dbReference type="HAMAP" id="MF_01965">
    <property type="entry name" value="NADHX_dehydratase"/>
    <property type="match status" value="1"/>
</dbReference>
<comment type="function">
    <text evidence="14 19">Bifunctional enzyme that catalyzes the epimerization of the S- and R-forms of NAD(P)HX and the dehydration of the S-form of NAD(P)HX at the expense of ADP, which is converted to AMP. This allows the repair of both epimers of NAD(P)HX, a damaged form of NAD(P)H that is a result of enzymatic or heat-dependent hydration.</text>
</comment>
<dbReference type="PANTHER" id="PTHR12592">
    <property type="entry name" value="ATP-DEPENDENT (S)-NAD(P)H-HYDRATE DEHYDRATASE FAMILY MEMBER"/>
    <property type="match status" value="1"/>
</dbReference>
<dbReference type="EC" id="5.1.99.6" evidence="19"/>
<dbReference type="InterPro" id="IPR017953">
    <property type="entry name" value="Carbohydrate_kinase_pred_CS"/>
</dbReference>
<dbReference type="EC" id="4.2.1.136" evidence="19"/>
<evidence type="ECO:0000256" key="4">
    <source>
        <dbReference type="ARBA" id="ARBA00009524"/>
    </source>
</evidence>
<evidence type="ECO:0000313" key="22">
    <source>
        <dbReference type="EMBL" id="MCP8968627.1"/>
    </source>
</evidence>
<evidence type="ECO:0000256" key="6">
    <source>
        <dbReference type="ARBA" id="ARBA00022741"/>
    </source>
</evidence>
<feature type="binding site" evidence="17">
    <location>
        <begin position="388"/>
        <end position="392"/>
    </location>
    <ligand>
        <name>AMP</name>
        <dbReference type="ChEBI" id="CHEBI:456215"/>
    </ligand>
</feature>
<evidence type="ECO:0000256" key="7">
    <source>
        <dbReference type="ARBA" id="ARBA00022840"/>
    </source>
</evidence>
<dbReference type="NCBIfam" id="TIGR00196">
    <property type="entry name" value="yjeF_cterm"/>
    <property type="match status" value="1"/>
</dbReference>
<sequence>MFIYKEADIRRADQQAEQSGLSVQALMEQAGRSLYEAMVPHLTRQQRIGILCGSGNNGGDGIALARWLRQNGYEAEVLLLGEPKTEAAASHLRYYEACGFSAAAWNREARYEVIVDAMLGIGARLPLRGRVLEAVQWANGQKALRFAVDVPSGVAADTGEATEAFQAHRTFCLHGYKPSAFLLPSSVYYGKAHALDIGLPQQGAWRMWGEADVKRTLPARPFAVHKGIFGTGLLLGGSDDMPGSVLLAAMGAMRGGIGKLVIGTTRFAAGIAAGRLPEATYWLDGLDKAAQGSLPDGIRAAAIGPGLDDPEQVERALEHLLVRNMPLVLDAGALAKRGYPRRNAPVVLTPHPGEFSRMTGLSVKELQQNRMAAASRYAVEQGVMLVLKGAYTVIALPDGTGYINPTGNAALAKGGTGDTLTGLLLAFLCTHEDAAAAVANAVYVHGACADAWTSAYAAEAMLASDLSGQLPLVLRELSLSNQE</sequence>
<dbReference type="PROSITE" id="PS01050">
    <property type="entry name" value="YJEF_C_2"/>
    <property type="match status" value="1"/>
</dbReference>
<evidence type="ECO:0000256" key="16">
    <source>
        <dbReference type="ARBA" id="ARBA00049209"/>
    </source>
</evidence>
<dbReference type="Proteomes" id="UP001156102">
    <property type="component" value="Unassembled WGS sequence"/>
</dbReference>
<comment type="cofactor">
    <cofactor evidence="17">
        <name>Mg(2+)</name>
        <dbReference type="ChEBI" id="CHEBI:18420"/>
    </cofactor>
</comment>
<dbReference type="GO" id="GO:0052856">
    <property type="term" value="F:NAD(P)HX epimerase activity"/>
    <property type="evidence" value="ECO:0007669"/>
    <property type="project" value="UniProtKB-UniRule"/>
</dbReference>
<evidence type="ECO:0000259" key="21">
    <source>
        <dbReference type="PROSITE" id="PS51385"/>
    </source>
</evidence>
<keyword evidence="23" id="KW-1185">Reference proteome</keyword>
<dbReference type="NCBIfam" id="TIGR00197">
    <property type="entry name" value="yjeF_nterm"/>
    <property type="match status" value="1"/>
</dbReference>
<comment type="function">
    <text evidence="18">Catalyzes the epimerization of the S- and R-forms of NAD(P)HX, a damaged form of NAD(P)H that is a result of enzymatic or heat-dependent hydration. This is a prerequisite for the S-specific NAD(P)H-hydrate dehydratase to allow the repair of both epimers of NAD(P)HX.</text>
</comment>
<dbReference type="AlphaFoldDB" id="A0AA41X4K4"/>
<evidence type="ECO:0000256" key="15">
    <source>
        <dbReference type="ARBA" id="ARBA00048238"/>
    </source>
</evidence>
<comment type="similarity">
    <text evidence="17">Belongs to the NnrD/CARKD family.</text>
</comment>
<evidence type="ECO:0000256" key="10">
    <source>
        <dbReference type="ARBA" id="ARBA00023027"/>
    </source>
</evidence>
<protein>
    <recommendedName>
        <fullName evidence="19">Bifunctional NAD(P)H-hydrate repair enzyme</fullName>
    </recommendedName>
    <alternativeName>
        <fullName evidence="19">Nicotinamide nucleotide repair protein</fullName>
    </alternativeName>
    <domain>
        <recommendedName>
            <fullName evidence="19">ADP-dependent (S)-NAD(P)H-hydrate dehydratase</fullName>
            <ecNumber evidence="19">4.2.1.136</ecNumber>
        </recommendedName>
        <alternativeName>
            <fullName evidence="19">ADP-dependent NAD(P)HX dehydratase</fullName>
        </alternativeName>
    </domain>
    <domain>
        <recommendedName>
            <fullName evidence="19">NAD(P)H-hydrate epimerase</fullName>
            <ecNumber evidence="19">5.1.99.6</ecNumber>
        </recommendedName>
    </domain>
</protein>
<evidence type="ECO:0000256" key="12">
    <source>
        <dbReference type="ARBA" id="ARBA00023239"/>
    </source>
</evidence>
<dbReference type="GO" id="GO:0052855">
    <property type="term" value="F:ADP-dependent NAD(P)H-hydrate dehydratase activity"/>
    <property type="evidence" value="ECO:0007669"/>
    <property type="project" value="UniProtKB-UniRule"/>
</dbReference>
<dbReference type="GO" id="GO:0046872">
    <property type="term" value="F:metal ion binding"/>
    <property type="evidence" value="ECO:0007669"/>
    <property type="project" value="UniProtKB-UniRule"/>
</dbReference>
<feature type="binding site" evidence="18">
    <location>
        <position position="57"/>
    </location>
    <ligand>
        <name>K(+)</name>
        <dbReference type="ChEBI" id="CHEBI:29103"/>
    </ligand>
</feature>
<dbReference type="GO" id="GO:0110051">
    <property type="term" value="P:metabolite repair"/>
    <property type="evidence" value="ECO:0007669"/>
    <property type="project" value="TreeGrafter"/>
</dbReference>
<dbReference type="CDD" id="cd01171">
    <property type="entry name" value="YXKO-related"/>
    <property type="match status" value="1"/>
</dbReference>
<feature type="binding site" evidence="18">
    <location>
        <position position="149"/>
    </location>
    <ligand>
        <name>(6S)-NADPHX</name>
        <dbReference type="ChEBI" id="CHEBI:64076"/>
    </ligand>
</feature>